<reference evidence="2" key="1">
    <citation type="journal article" date="2022" name="Int. J. Mol. Sci.">
        <title>Draft Genome of Tanacetum Coccineum: Genomic Comparison of Closely Related Tanacetum-Family Plants.</title>
        <authorList>
            <person name="Yamashiro T."/>
            <person name="Shiraishi A."/>
            <person name="Nakayama K."/>
            <person name="Satake H."/>
        </authorList>
    </citation>
    <scope>NUCLEOTIDE SEQUENCE</scope>
</reference>
<proteinExistence type="predicted"/>
<protein>
    <recommendedName>
        <fullName evidence="4">Retrovirus-related Pol polyprotein from transposon TNT 1-94</fullName>
    </recommendedName>
</protein>
<evidence type="ECO:0000256" key="1">
    <source>
        <dbReference type="SAM" id="MobiDB-lite"/>
    </source>
</evidence>
<accession>A0ABQ5CUG0</accession>
<feature type="compositionally biased region" description="Polar residues" evidence="1">
    <location>
        <begin position="1"/>
        <end position="20"/>
    </location>
</feature>
<evidence type="ECO:0000313" key="3">
    <source>
        <dbReference type="Proteomes" id="UP001151760"/>
    </source>
</evidence>
<dbReference type="EMBL" id="BQNB010014554">
    <property type="protein sequence ID" value="GJT29578.1"/>
    <property type="molecule type" value="Genomic_DNA"/>
</dbReference>
<name>A0ABQ5CUG0_9ASTR</name>
<comment type="caution">
    <text evidence="2">The sequence shown here is derived from an EMBL/GenBank/DDBJ whole genome shotgun (WGS) entry which is preliminary data.</text>
</comment>
<feature type="region of interest" description="Disordered" evidence="1">
    <location>
        <begin position="1"/>
        <end position="42"/>
    </location>
</feature>
<gene>
    <name evidence="2" type="ORF">Tco_0909853</name>
</gene>
<keyword evidence="3" id="KW-1185">Reference proteome</keyword>
<reference evidence="2" key="2">
    <citation type="submission" date="2022-01" db="EMBL/GenBank/DDBJ databases">
        <authorList>
            <person name="Yamashiro T."/>
            <person name="Shiraishi A."/>
            <person name="Satake H."/>
            <person name="Nakayama K."/>
        </authorList>
    </citation>
    <scope>NUCLEOTIDE SEQUENCE</scope>
</reference>
<evidence type="ECO:0000313" key="2">
    <source>
        <dbReference type="EMBL" id="GJT29578.1"/>
    </source>
</evidence>
<evidence type="ECO:0008006" key="4">
    <source>
        <dbReference type="Google" id="ProtNLM"/>
    </source>
</evidence>
<sequence>MKQIIDNLTNTKDIQISKHSSSSREEDTSVQNTIPIPNPPLPITSVVTPAPQDRWSQDKHIDLVNIIGNSGARRLTRAMAKEHGAASAHECLFVDFLSEEEPKKVSDAQQHPGWVDAMQDELNQFSRNKV</sequence>
<organism evidence="2 3">
    <name type="scientific">Tanacetum coccineum</name>
    <dbReference type="NCBI Taxonomy" id="301880"/>
    <lineage>
        <taxon>Eukaryota</taxon>
        <taxon>Viridiplantae</taxon>
        <taxon>Streptophyta</taxon>
        <taxon>Embryophyta</taxon>
        <taxon>Tracheophyta</taxon>
        <taxon>Spermatophyta</taxon>
        <taxon>Magnoliopsida</taxon>
        <taxon>eudicotyledons</taxon>
        <taxon>Gunneridae</taxon>
        <taxon>Pentapetalae</taxon>
        <taxon>asterids</taxon>
        <taxon>campanulids</taxon>
        <taxon>Asterales</taxon>
        <taxon>Asteraceae</taxon>
        <taxon>Asteroideae</taxon>
        <taxon>Anthemideae</taxon>
        <taxon>Anthemidinae</taxon>
        <taxon>Tanacetum</taxon>
    </lineage>
</organism>
<dbReference type="Proteomes" id="UP001151760">
    <property type="component" value="Unassembled WGS sequence"/>
</dbReference>